<feature type="domain" description="Methyltransferase" evidence="2">
    <location>
        <begin position="63"/>
        <end position="131"/>
    </location>
</feature>
<dbReference type="InterPro" id="IPR041698">
    <property type="entry name" value="Methyltransf_25"/>
</dbReference>
<dbReference type="RefSeq" id="WP_422863581.1">
    <property type="nucleotide sequence ID" value="NZ_JAMSKV010000004.1"/>
</dbReference>
<feature type="compositionally biased region" description="Low complexity" evidence="1">
    <location>
        <begin position="13"/>
        <end position="25"/>
    </location>
</feature>
<comment type="caution">
    <text evidence="3">The sequence shown here is derived from an EMBL/GenBank/DDBJ whole genome shotgun (WGS) entry which is preliminary data.</text>
</comment>
<dbReference type="PANTHER" id="PTHR47739:SF1">
    <property type="entry name" value="TRNA1(VAL) (ADENINE(37)-N6)-METHYLTRANSFERASE"/>
    <property type="match status" value="1"/>
</dbReference>
<accession>A0ABT1W5G1</accession>
<dbReference type="Gene3D" id="3.40.50.150">
    <property type="entry name" value="Vaccinia Virus protein VP39"/>
    <property type="match status" value="1"/>
</dbReference>
<keyword evidence="4" id="KW-1185">Reference proteome</keyword>
<keyword evidence="3" id="KW-0808">Transferase</keyword>
<dbReference type="GO" id="GO:0032259">
    <property type="term" value="P:methylation"/>
    <property type="evidence" value="ECO:0007669"/>
    <property type="project" value="UniProtKB-KW"/>
</dbReference>
<organism evidence="3 4">
    <name type="scientific">Endosaccharibacter trunci</name>
    <dbReference type="NCBI Taxonomy" id="2812733"/>
    <lineage>
        <taxon>Bacteria</taxon>
        <taxon>Pseudomonadati</taxon>
        <taxon>Pseudomonadota</taxon>
        <taxon>Alphaproteobacteria</taxon>
        <taxon>Acetobacterales</taxon>
        <taxon>Acetobacteraceae</taxon>
        <taxon>Endosaccharibacter</taxon>
    </lineage>
</organism>
<name>A0ABT1W5G1_9PROT</name>
<dbReference type="SUPFAM" id="SSF53335">
    <property type="entry name" value="S-adenosyl-L-methionine-dependent methyltransferases"/>
    <property type="match status" value="1"/>
</dbReference>
<reference evidence="3 4" key="1">
    <citation type="submission" date="2022-06" db="EMBL/GenBank/DDBJ databases">
        <title>Endosaccharibacter gen. nov., sp. nov., endophytic bacteria isolated from sugarcane.</title>
        <authorList>
            <person name="Pitiwittayakul N."/>
            <person name="Yukphan P."/>
            <person name="Charoenyingcharoen P."/>
            <person name="Tanasupawat S."/>
        </authorList>
    </citation>
    <scope>NUCLEOTIDE SEQUENCE [LARGE SCALE GENOMIC DNA]</scope>
    <source>
        <strain evidence="3 4">KSS8</strain>
    </source>
</reference>
<evidence type="ECO:0000313" key="3">
    <source>
        <dbReference type="EMBL" id="MCQ8278121.1"/>
    </source>
</evidence>
<protein>
    <submittedName>
        <fullName evidence="3">Methyltransferase domain-containing protein</fullName>
    </submittedName>
</protein>
<evidence type="ECO:0000259" key="2">
    <source>
        <dbReference type="Pfam" id="PF13649"/>
    </source>
</evidence>
<evidence type="ECO:0000256" key="1">
    <source>
        <dbReference type="SAM" id="MobiDB-lite"/>
    </source>
</evidence>
<evidence type="ECO:0000313" key="4">
    <source>
        <dbReference type="Proteomes" id="UP001524587"/>
    </source>
</evidence>
<dbReference type="InterPro" id="IPR050210">
    <property type="entry name" value="tRNA_Adenine-N(6)_MTase"/>
</dbReference>
<keyword evidence="3" id="KW-0489">Methyltransferase</keyword>
<feature type="region of interest" description="Disordered" evidence="1">
    <location>
        <begin position="1"/>
        <end position="25"/>
    </location>
</feature>
<dbReference type="PANTHER" id="PTHR47739">
    <property type="entry name" value="TRNA1(VAL) (ADENINE(37)-N6)-METHYLTRANSFERASE"/>
    <property type="match status" value="1"/>
</dbReference>
<dbReference type="InterPro" id="IPR029063">
    <property type="entry name" value="SAM-dependent_MTases_sf"/>
</dbReference>
<proteinExistence type="predicted"/>
<dbReference type="GO" id="GO:0008168">
    <property type="term" value="F:methyltransferase activity"/>
    <property type="evidence" value="ECO:0007669"/>
    <property type="project" value="UniProtKB-KW"/>
</dbReference>
<dbReference type="Pfam" id="PF13649">
    <property type="entry name" value="Methyltransf_25"/>
    <property type="match status" value="1"/>
</dbReference>
<dbReference type="EMBL" id="JAMSKV010000004">
    <property type="protein sequence ID" value="MCQ8278121.1"/>
    <property type="molecule type" value="Genomic_DNA"/>
</dbReference>
<dbReference type="CDD" id="cd02440">
    <property type="entry name" value="AdoMet_MTases"/>
    <property type="match status" value="1"/>
</dbReference>
<gene>
    <name evidence="3" type="ORF">NFI95_06625</name>
</gene>
<sequence length="260" mass="26973">MSGDPGWVKQDTGPETDTGAPATTAGTLLGGRVAYQQYRGAYRTGLEPVLMAAAVPARAGQRVLEAGCGAGAGLLCLGARVAGLHGTGIELDPEMAELARRNLGANGLDWPVLRAALQDADQAGPFHHAFANPPWHRAAATASADPKRDLARRAPPGMLAEWIDALAARLLHRGTLTLALPAGQHAEAASALLRAGFGSLVLHPFWPKAGRPARILLLQAVLGGRGDGVVLPGLTLHRPDGGFTDEAEAVLRHGQALPLR</sequence>
<dbReference type="Proteomes" id="UP001524587">
    <property type="component" value="Unassembled WGS sequence"/>
</dbReference>